<dbReference type="Proteomes" id="UP001157502">
    <property type="component" value="Chromosome 31"/>
</dbReference>
<dbReference type="EMBL" id="CM055758">
    <property type="protein sequence ID" value="KAJ7988320.1"/>
    <property type="molecule type" value="Genomic_DNA"/>
</dbReference>
<gene>
    <name evidence="1" type="ORF">DPEC_G00322350</name>
</gene>
<keyword evidence="2" id="KW-1185">Reference proteome</keyword>
<evidence type="ECO:0000313" key="2">
    <source>
        <dbReference type="Proteomes" id="UP001157502"/>
    </source>
</evidence>
<evidence type="ECO:0000313" key="1">
    <source>
        <dbReference type="EMBL" id="KAJ7988320.1"/>
    </source>
</evidence>
<proteinExistence type="predicted"/>
<comment type="caution">
    <text evidence="1">The sequence shown here is derived from an EMBL/GenBank/DDBJ whole genome shotgun (WGS) entry which is preliminary data.</text>
</comment>
<organism evidence="1 2">
    <name type="scientific">Dallia pectoralis</name>
    <name type="common">Alaska blackfish</name>
    <dbReference type="NCBI Taxonomy" id="75939"/>
    <lineage>
        <taxon>Eukaryota</taxon>
        <taxon>Metazoa</taxon>
        <taxon>Chordata</taxon>
        <taxon>Craniata</taxon>
        <taxon>Vertebrata</taxon>
        <taxon>Euteleostomi</taxon>
        <taxon>Actinopterygii</taxon>
        <taxon>Neopterygii</taxon>
        <taxon>Teleostei</taxon>
        <taxon>Protacanthopterygii</taxon>
        <taxon>Esociformes</taxon>
        <taxon>Umbridae</taxon>
        <taxon>Dallia</taxon>
    </lineage>
</organism>
<reference evidence="1" key="1">
    <citation type="submission" date="2021-05" db="EMBL/GenBank/DDBJ databases">
        <authorList>
            <person name="Pan Q."/>
            <person name="Jouanno E."/>
            <person name="Zahm M."/>
            <person name="Klopp C."/>
            <person name="Cabau C."/>
            <person name="Louis A."/>
            <person name="Berthelot C."/>
            <person name="Parey E."/>
            <person name="Roest Crollius H."/>
            <person name="Montfort J."/>
            <person name="Robinson-Rechavi M."/>
            <person name="Bouchez O."/>
            <person name="Lampietro C."/>
            <person name="Lopez Roques C."/>
            <person name="Donnadieu C."/>
            <person name="Postlethwait J."/>
            <person name="Bobe J."/>
            <person name="Dillon D."/>
            <person name="Chandos A."/>
            <person name="von Hippel F."/>
            <person name="Guiguen Y."/>
        </authorList>
    </citation>
    <scope>NUCLEOTIDE SEQUENCE</scope>
    <source>
        <strain evidence="1">YG-Jan2019</strain>
    </source>
</reference>
<sequence length="68" mass="7519">MLENLPRAPVLEGAGPESRVQLSCLPSRLTMPWASCFTLPPSSCHGLEKRPIHSQQDIGSVFKVCERE</sequence>
<protein>
    <submittedName>
        <fullName evidence="1">Uncharacterized protein</fullName>
    </submittedName>
</protein>
<accession>A0ACC2FAP4</accession>
<name>A0ACC2FAP4_DALPE</name>